<dbReference type="InterPro" id="IPR051331">
    <property type="entry name" value="Chorismate_mutase-related"/>
</dbReference>
<evidence type="ECO:0000259" key="2">
    <source>
        <dbReference type="PROSITE" id="PS51168"/>
    </source>
</evidence>
<protein>
    <submittedName>
        <fullName evidence="3">Chorismate mutase</fullName>
        <ecNumber evidence="3">5.4.99.5</ecNumber>
    </submittedName>
</protein>
<sequence>MSEIDLLRIEIDDIDQELTKLLERRLNMAKKIAEHKKKQGLPILDESREEVVIQKNIDRLNNPDYADKVREFYINLMDISKDVQEDLIK</sequence>
<organism evidence="3 4">
    <name type="scientific">Atopococcus tabaci</name>
    <dbReference type="NCBI Taxonomy" id="269774"/>
    <lineage>
        <taxon>Bacteria</taxon>
        <taxon>Bacillati</taxon>
        <taxon>Bacillota</taxon>
        <taxon>Bacilli</taxon>
        <taxon>Lactobacillales</taxon>
        <taxon>Carnobacteriaceae</taxon>
        <taxon>Atopococcus</taxon>
    </lineage>
</organism>
<name>A0AA43UCV7_9LACT</name>
<keyword evidence="1 3" id="KW-0413">Isomerase</keyword>
<dbReference type="AlphaFoldDB" id="A0AA43UCV7"/>
<reference evidence="3" key="1">
    <citation type="submission" date="2023-07" db="EMBL/GenBank/DDBJ databases">
        <title>Between Cages and Wild: Unraveling the Impact of Captivity on Animal Microbiomes and Antimicrobial Resistance.</title>
        <authorList>
            <person name="Schmartz G.P."/>
            <person name="Rehner J."/>
            <person name="Schuff M.J."/>
            <person name="Becker S.L."/>
            <person name="Kravczyk M."/>
            <person name="Gurevich A."/>
            <person name="Francke R."/>
            <person name="Mueller R."/>
            <person name="Keller V."/>
            <person name="Keller A."/>
        </authorList>
    </citation>
    <scope>NUCLEOTIDE SEQUENCE</scope>
    <source>
        <strain evidence="3">S39M_St_73</strain>
    </source>
</reference>
<dbReference type="Pfam" id="PF01817">
    <property type="entry name" value="CM_2"/>
    <property type="match status" value="1"/>
</dbReference>
<dbReference type="Gene3D" id="1.20.59.10">
    <property type="entry name" value="Chorismate mutase"/>
    <property type="match status" value="1"/>
</dbReference>
<dbReference type="EMBL" id="JAUNQW010000019">
    <property type="protein sequence ID" value="MDO5457644.1"/>
    <property type="molecule type" value="Genomic_DNA"/>
</dbReference>
<dbReference type="Proteomes" id="UP001171751">
    <property type="component" value="Unassembled WGS sequence"/>
</dbReference>
<proteinExistence type="predicted"/>
<dbReference type="PANTHER" id="PTHR38041:SF1">
    <property type="entry name" value="CHORISMATE MUTASE"/>
    <property type="match status" value="1"/>
</dbReference>
<evidence type="ECO:0000313" key="4">
    <source>
        <dbReference type="Proteomes" id="UP001171751"/>
    </source>
</evidence>
<dbReference type="GO" id="GO:0009697">
    <property type="term" value="P:salicylic acid biosynthetic process"/>
    <property type="evidence" value="ECO:0007669"/>
    <property type="project" value="TreeGrafter"/>
</dbReference>
<dbReference type="InterPro" id="IPR036263">
    <property type="entry name" value="Chorismate_II_sf"/>
</dbReference>
<dbReference type="InterPro" id="IPR036979">
    <property type="entry name" value="CM_dom_sf"/>
</dbReference>
<dbReference type="EC" id="5.4.99.5" evidence="3"/>
<accession>A0AA43UCV7</accession>
<dbReference type="GO" id="GO:0046417">
    <property type="term" value="P:chorismate metabolic process"/>
    <property type="evidence" value="ECO:0007669"/>
    <property type="project" value="InterPro"/>
</dbReference>
<dbReference type="InterPro" id="IPR011279">
    <property type="entry name" value="Chorismate_mutase_GmP"/>
</dbReference>
<keyword evidence="4" id="KW-1185">Reference proteome</keyword>
<evidence type="ECO:0000256" key="1">
    <source>
        <dbReference type="ARBA" id="ARBA00023235"/>
    </source>
</evidence>
<dbReference type="InterPro" id="IPR002701">
    <property type="entry name" value="CM_II_prokaryot"/>
</dbReference>
<comment type="caution">
    <text evidence="3">The sequence shown here is derived from an EMBL/GenBank/DDBJ whole genome shotgun (WGS) entry which is preliminary data.</text>
</comment>
<dbReference type="PANTHER" id="PTHR38041">
    <property type="entry name" value="CHORISMATE MUTASE"/>
    <property type="match status" value="1"/>
</dbReference>
<evidence type="ECO:0000313" key="3">
    <source>
        <dbReference type="EMBL" id="MDO5457644.1"/>
    </source>
</evidence>
<dbReference type="SMART" id="SM00830">
    <property type="entry name" value="CM_2"/>
    <property type="match status" value="1"/>
</dbReference>
<dbReference type="PROSITE" id="PS51168">
    <property type="entry name" value="CHORISMATE_MUT_2"/>
    <property type="match status" value="1"/>
</dbReference>
<gene>
    <name evidence="3" type="ORF">Q4F26_04785</name>
</gene>
<dbReference type="NCBIfam" id="TIGR01805">
    <property type="entry name" value="CM_mono_grmpos"/>
    <property type="match status" value="1"/>
</dbReference>
<feature type="domain" description="Chorismate mutase" evidence="2">
    <location>
        <begin position="1"/>
        <end position="88"/>
    </location>
</feature>
<dbReference type="SUPFAM" id="SSF48600">
    <property type="entry name" value="Chorismate mutase II"/>
    <property type="match status" value="1"/>
</dbReference>
<dbReference type="GO" id="GO:0004106">
    <property type="term" value="F:chorismate mutase activity"/>
    <property type="evidence" value="ECO:0007669"/>
    <property type="project" value="UniProtKB-EC"/>
</dbReference>